<evidence type="ECO:0000256" key="2">
    <source>
        <dbReference type="ARBA" id="ARBA00022649"/>
    </source>
</evidence>
<keyword evidence="7" id="KW-0346">Stress response</keyword>
<dbReference type="Gene3D" id="3.30.920.30">
    <property type="entry name" value="Hypothetical protein"/>
    <property type="match status" value="1"/>
</dbReference>
<organism evidence="8 9">
    <name type="scientific">Candidatus Kerfeldbacteria bacterium RIFOXYB2_FULL_38_14</name>
    <dbReference type="NCBI Taxonomy" id="1798547"/>
    <lineage>
        <taxon>Bacteria</taxon>
        <taxon>Candidatus Kerfeldiibacteriota</taxon>
    </lineage>
</organism>
<dbReference type="InterPro" id="IPR038570">
    <property type="entry name" value="HicA_sf"/>
</dbReference>
<dbReference type="AlphaFoldDB" id="A0A1G2BE26"/>
<keyword evidence="4" id="KW-0255">Endonuclease</keyword>
<name>A0A1G2BE26_9BACT</name>
<evidence type="ECO:0008006" key="10">
    <source>
        <dbReference type="Google" id="ProtNLM"/>
    </source>
</evidence>
<protein>
    <recommendedName>
        <fullName evidence="10">Addiction module toxin, HicA family</fullName>
    </recommendedName>
</protein>
<evidence type="ECO:0000256" key="1">
    <source>
        <dbReference type="ARBA" id="ARBA00006620"/>
    </source>
</evidence>
<sequence length="79" mass="9123">MPKILSGKQAINILTKYFDFVVISQKGSHVKLKKITKFKNIITIVPVHKQLARGTLRSVLKLAQIEYENFYPYMTGKKK</sequence>
<accession>A0A1G2BE26</accession>
<evidence type="ECO:0000256" key="4">
    <source>
        <dbReference type="ARBA" id="ARBA00022759"/>
    </source>
</evidence>
<evidence type="ECO:0000256" key="5">
    <source>
        <dbReference type="ARBA" id="ARBA00022801"/>
    </source>
</evidence>
<keyword evidence="2" id="KW-1277">Toxin-antitoxin system</keyword>
<dbReference type="GO" id="GO:0016787">
    <property type="term" value="F:hydrolase activity"/>
    <property type="evidence" value="ECO:0007669"/>
    <property type="project" value="UniProtKB-KW"/>
</dbReference>
<evidence type="ECO:0000256" key="6">
    <source>
        <dbReference type="ARBA" id="ARBA00022884"/>
    </source>
</evidence>
<dbReference type="EMBL" id="MHKI01000018">
    <property type="protein sequence ID" value="OGY86500.1"/>
    <property type="molecule type" value="Genomic_DNA"/>
</dbReference>
<gene>
    <name evidence="8" type="ORF">A2319_01915</name>
</gene>
<reference evidence="8 9" key="1">
    <citation type="journal article" date="2016" name="Nat. Commun.">
        <title>Thousands of microbial genomes shed light on interconnected biogeochemical processes in an aquifer system.</title>
        <authorList>
            <person name="Anantharaman K."/>
            <person name="Brown C.T."/>
            <person name="Hug L.A."/>
            <person name="Sharon I."/>
            <person name="Castelle C.J."/>
            <person name="Probst A.J."/>
            <person name="Thomas B.C."/>
            <person name="Singh A."/>
            <person name="Wilkins M.J."/>
            <person name="Karaoz U."/>
            <person name="Brodie E.L."/>
            <person name="Williams K.H."/>
            <person name="Hubbard S.S."/>
            <person name="Banfield J.F."/>
        </authorList>
    </citation>
    <scope>NUCLEOTIDE SEQUENCE [LARGE SCALE GENOMIC DNA]</scope>
</reference>
<dbReference type="GO" id="GO:0004519">
    <property type="term" value="F:endonuclease activity"/>
    <property type="evidence" value="ECO:0007669"/>
    <property type="project" value="UniProtKB-KW"/>
</dbReference>
<dbReference type="InterPro" id="IPR012933">
    <property type="entry name" value="HicA_mRNA_interferase"/>
</dbReference>
<dbReference type="Pfam" id="PF07927">
    <property type="entry name" value="HicA_toxin"/>
    <property type="match status" value="1"/>
</dbReference>
<comment type="caution">
    <text evidence="8">The sequence shown here is derived from an EMBL/GenBank/DDBJ whole genome shotgun (WGS) entry which is preliminary data.</text>
</comment>
<keyword evidence="6" id="KW-0694">RNA-binding</keyword>
<evidence type="ECO:0000256" key="7">
    <source>
        <dbReference type="ARBA" id="ARBA00023016"/>
    </source>
</evidence>
<evidence type="ECO:0000313" key="8">
    <source>
        <dbReference type="EMBL" id="OGY86500.1"/>
    </source>
</evidence>
<keyword evidence="3" id="KW-0540">Nuclease</keyword>
<evidence type="ECO:0000256" key="3">
    <source>
        <dbReference type="ARBA" id="ARBA00022722"/>
    </source>
</evidence>
<keyword evidence="5" id="KW-0378">Hydrolase</keyword>
<dbReference type="GO" id="GO:0003729">
    <property type="term" value="F:mRNA binding"/>
    <property type="evidence" value="ECO:0007669"/>
    <property type="project" value="InterPro"/>
</dbReference>
<evidence type="ECO:0000313" key="9">
    <source>
        <dbReference type="Proteomes" id="UP000176420"/>
    </source>
</evidence>
<dbReference type="SUPFAM" id="SSF54786">
    <property type="entry name" value="YcfA/nrd intein domain"/>
    <property type="match status" value="1"/>
</dbReference>
<comment type="similarity">
    <text evidence="1">Belongs to the HicA mRNA interferase family.</text>
</comment>
<dbReference type="Proteomes" id="UP000176420">
    <property type="component" value="Unassembled WGS sequence"/>
</dbReference>
<proteinExistence type="inferred from homology"/>